<dbReference type="PROSITE" id="PS00211">
    <property type="entry name" value="ABC_TRANSPORTER_1"/>
    <property type="match status" value="1"/>
</dbReference>
<evidence type="ECO:0000256" key="4">
    <source>
        <dbReference type="ARBA" id="ARBA00022475"/>
    </source>
</evidence>
<dbReference type="PROSITE" id="PS50893">
    <property type="entry name" value="ABC_TRANSPORTER_2"/>
    <property type="match status" value="1"/>
</dbReference>
<dbReference type="InterPro" id="IPR003439">
    <property type="entry name" value="ABC_transporter-like_ATP-bd"/>
</dbReference>
<comment type="subcellular location">
    <subcellularLocation>
        <location evidence="1">Cell membrane</location>
        <topology evidence="1">Peripheral membrane protein</topology>
    </subcellularLocation>
</comment>
<dbReference type="InterPro" id="IPR003593">
    <property type="entry name" value="AAA+_ATPase"/>
</dbReference>
<dbReference type="InterPro" id="IPR051535">
    <property type="entry name" value="Siderophore_ABC-ATPase"/>
</dbReference>
<keyword evidence="9" id="KW-0406">Ion transport</keyword>
<dbReference type="FunFam" id="3.40.50.300:FF:000134">
    <property type="entry name" value="Iron-enterobactin ABC transporter ATP-binding protein"/>
    <property type="match status" value="1"/>
</dbReference>
<dbReference type="GO" id="GO:0005524">
    <property type="term" value="F:ATP binding"/>
    <property type="evidence" value="ECO:0007669"/>
    <property type="project" value="UniProtKB-KW"/>
</dbReference>
<evidence type="ECO:0000256" key="8">
    <source>
        <dbReference type="ARBA" id="ARBA00023004"/>
    </source>
</evidence>
<dbReference type="InterPro" id="IPR017871">
    <property type="entry name" value="ABC_transporter-like_CS"/>
</dbReference>
<evidence type="ECO:0000256" key="7">
    <source>
        <dbReference type="ARBA" id="ARBA00022840"/>
    </source>
</evidence>
<dbReference type="PANTHER" id="PTHR42771">
    <property type="entry name" value="IRON(3+)-HYDROXAMATE IMPORT ATP-BINDING PROTEIN FHUC"/>
    <property type="match status" value="1"/>
</dbReference>
<dbReference type="OrthoDB" id="9810077at2"/>
<comment type="similarity">
    <text evidence="2">Belongs to the ABC transporter superfamily.</text>
</comment>
<evidence type="ECO:0000256" key="10">
    <source>
        <dbReference type="ARBA" id="ARBA00023136"/>
    </source>
</evidence>
<dbReference type="SUPFAM" id="SSF52540">
    <property type="entry name" value="P-loop containing nucleoside triphosphate hydrolases"/>
    <property type="match status" value="1"/>
</dbReference>
<dbReference type="Gene3D" id="3.40.50.300">
    <property type="entry name" value="P-loop containing nucleotide triphosphate hydrolases"/>
    <property type="match status" value="1"/>
</dbReference>
<dbReference type="SMART" id="SM00382">
    <property type="entry name" value="AAA"/>
    <property type="match status" value="1"/>
</dbReference>
<evidence type="ECO:0000256" key="9">
    <source>
        <dbReference type="ARBA" id="ARBA00023065"/>
    </source>
</evidence>
<dbReference type="GO" id="GO:0006826">
    <property type="term" value="P:iron ion transport"/>
    <property type="evidence" value="ECO:0007669"/>
    <property type="project" value="UniProtKB-KW"/>
</dbReference>
<evidence type="ECO:0000256" key="2">
    <source>
        <dbReference type="ARBA" id="ARBA00005417"/>
    </source>
</evidence>
<evidence type="ECO:0000256" key="6">
    <source>
        <dbReference type="ARBA" id="ARBA00022741"/>
    </source>
</evidence>
<dbReference type="GO" id="GO:0005886">
    <property type="term" value="C:plasma membrane"/>
    <property type="evidence" value="ECO:0007669"/>
    <property type="project" value="UniProtKB-SubCell"/>
</dbReference>
<organism evidence="12 13">
    <name type="scientific">Rhizobium leucaenae</name>
    <dbReference type="NCBI Taxonomy" id="29450"/>
    <lineage>
        <taxon>Bacteria</taxon>
        <taxon>Pseudomonadati</taxon>
        <taxon>Pseudomonadota</taxon>
        <taxon>Alphaproteobacteria</taxon>
        <taxon>Hyphomicrobiales</taxon>
        <taxon>Rhizobiaceae</taxon>
        <taxon>Rhizobium/Agrobacterium group</taxon>
        <taxon>Rhizobium</taxon>
    </lineage>
</organism>
<keyword evidence="4" id="KW-1003">Cell membrane</keyword>
<dbReference type="PANTHER" id="PTHR42771:SF2">
    <property type="entry name" value="IRON(3+)-HYDROXAMATE IMPORT ATP-BINDING PROTEIN FHUC"/>
    <property type="match status" value="1"/>
</dbReference>
<feature type="domain" description="ABC transporter" evidence="11">
    <location>
        <begin position="3"/>
        <end position="239"/>
    </location>
</feature>
<evidence type="ECO:0000256" key="3">
    <source>
        <dbReference type="ARBA" id="ARBA00022448"/>
    </source>
</evidence>
<comment type="caution">
    <text evidence="12">The sequence shown here is derived from an EMBL/GenBank/DDBJ whole genome shotgun (WGS) entry which is preliminary data.</text>
</comment>
<keyword evidence="6" id="KW-0547">Nucleotide-binding</keyword>
<dbReference type="RefSeq" id="WP_028752069.1">
    <property type="nucleotide sequence ID" value="NZ_JACIIG010000006.1"/>
</dbReference>
<evidence type="ECO:0000313" key="13">
    <source>
        <dbReference type="Proteomes" id="UP000543836"/>
    </source>
</evidence>
<evidence type="ECO:0000313" key="12">
    <source>
        <dbReference type="EMBL" id="MBB4568804.1"/>
    </source>
</evidence>
<keyword evidence="7 12" id="KW-0067">ATP-binding</keyword>
<dbReference type="InterPro" id="IPR027417">
    <property type="entry name" value="P-loop_NTPase"/>
</dbReference>
<keyword evidence="10" id="KW-0472">Membrane</keyword>
<keyword evidence="13" id="KW-1185">Reference proteome</keyword>
<dbReference type="GO" id="GO:0016887">
    <property type="term" value="F:ATP hydrolysis activity"/>
    <property type="evidence" value="ECO:0007669"/>
    <property type="project" value="InterPro"/>
</dbReference>
<name>A0A7W6ZUD5_9HYPH</name>
<dbReference type="CDD" id="cd03214">
    <property type="entry name" value="ABC_Iron-Siderophores_B12_Hemin"/>
    <property type="match status" value="1"/>
</dbReference>
<dbReference type="Proteomes" id="UP000543836">
    <property type="component" value="Unassembled WGS sequence"/>
</dbReference>
<keyword evidence="3" id="KW-0813">Transport</keyword>
<evidence type="ECO:0000256" key="5">
    <source>
        <dbReference type="ARBA" id="ARBA00022496"/>
    </source>
</evidence>
<reference evidence="12 13" key="1">
    <citation type="submission" date="2020-08" db="EMBL/GenBank/DDBJ databases">
        <title>Genomic Encyclopedia of Type Strains, Phase IV (KMG-V): Genome sequencing to study the core and pangenomes of soil and plant-associated prokaryotes.</title>
        <authorList>
            <person name="Whitman W."/>
        </authorList>
    </citation>
    <scope>NUCLEOTIDE SEQUENCE [LARGE SCALE GENOMIC DNA]</scope>
    <source>
        <strain evidence="12 13">SEMIA 492</strain>
    </source>
</reference>
<protein>
    <submittedName>
        <fullName evidence="12">Iron complex transport system ATP-binding protein</fullName>
    </submittedName>
</protein>
<proteinExistence type="inferred from homology"/>
<dbReference type="EMBL" id="JACIIG010000006">
    <property type="protein sequence ID" value="MBB4568804.1"/>
    <property type="molecule type" value="Genomic_DNA"/>
</dbReference>
<sequence>MLLSCSRLSVAYGARRALNALDLSFKPGEIRALIGPNGSGKSTTLQALSGLIKPAGGNTEIDGRPIASMSRRQLAKHLAFLPQQPTAPDEMTVAQLVRQGRFAHVGLFRNYGPQDEDAIRWALESTGLHSFADRSLRELSGGERQRAWISAAIAQEARILLLDEPTSFLDIGYQVEVLDLVYRLSREKGVTIIMAIHDLNQAMSVCDQISLLEKGNLVFDGDPKVLADTGLIEKVFRVKGRFVPITSDAPPHFDVELAHRYH</sequence>
<dbReference type="AlphaFoldDB" id="A0A7W6ZUD5"/>
<gene>
    <name evidence="12" type="ORF">GGE60_002923</name>
</gene>
<evidence type="ECO:0000256" key="1">
    <source>
        <dbReference type="ARBA" id="ARBA00004202"/>
    </source>
</evidence>
<keyword evidence="8" id="KW-0408">Iron</keyword>
<accession>A0A7W6ZUD5</accession>
<dbReference type="Pfam" id="PF00005">
    <property type="entry name" value="ABC_tran"/>
    <property type="match status" value="1"/>
</dbReference>
<keyword evidence="5" id="KW-0410">Iron transport</keyword>
<evidence type="ECO:0000259" key="11">
    <source>
        <dbReference type="PROSITE" id="PS50893"/>
    </source>
</evidence>